<dbReference type="EMBL" id="CP021455">
    <property type="protein sequence ID" value="ARU03933.1"/>
    <property type="molecule type" value="Genomic_DNA"/>
</dbReference>
<dbReference type="NCBIfam" id="TIGR04174">
    <property type="entry name" value="IPTL_CTERM"/>
    <property type="match status" value="1"/>
</dbReference>
<sequence length="380" mass="39057">MLGFASLMATAGALAQPVQIDRYRGSVALPVGASPITPNYANLGVGATAQDDGLTNLLAFAANPANLDLANHTTRTNFPLMENDVPPLVCQDMATSPDACTRQIKGLVAYTLVKFPADGVYQFWVGFDDRLQLAVANAATAPADYRAAGLYTQHHRFTALVDWFPPSINPNSAAGAPFMVKAGTCVLLRATLNNGWGGSRLRLGWRHGADAAAQATAAPIAMPASALSDPSDPASYADCGIAAADQSVSTPLNTPITLPLPAAPASPTPGELQVTGAAVNPDSLVMTTPPAQGSVSCTAAGCTYTPAAGFSGTDTFSYQVCLTQANFDGTPICDTAQVAVTIPAAPVIRSATPVPTLGTWSLGMLGVLLGAGFLRRRRSA</sequence>
<keyword evidence="1" id="KW-1133">Transmembrane helix</keyword>
<keyword evidence="4" id="KW-1185">Reference proteome</keyword>
<dbReference type="AlphaFoldDB" id="A0A1Y0EJW6"/>
<keyword evidence="1" id="KW-0472">Membrane</keyword>
<feature type="transmembrane region" description="Helical" evidence="1">
    <location>
        <begin position="357"/>
        <end position="374"/>
    </location>
</feature>
<protein>
    <recommendedName>
        <fullName evidence="2">IPTL-CTERM protein sorting domain-containing protein</fullName>
    </recommendedName>
</protein>
<keyword evidence="1" id="KW-0812">Transmembrane</keyword>
<organism evidence="3 4">
    <name type="scientific">Comamonas serinivorans</name>
    <dbReference type="NCBI Taxonomy" id="1082851"/>
    <lineage>
        <taxon>Bacteria</taxon>
        <taxon>Pseudomonadati</taxon>
        <taxon>Pseudomonadota</taxon>
        <taxon>Betaproteobacteria</taxon>
        <taxon>Burkholderiales</taxon>
        <taxon>Comamonadaceae</taxon>
        <taxon>Comamonas</taxon>
    </lineage>
</organism>
<name>A0A1Y0EJW6_9BURK</name>
<reference evidence="3 4" key="1">
    <citation type="submission" date="2017-05" db="EMBL/GenBank/DDBJ databases">
        <authorList>
            <person name="Song R."/>
            <person name="Chenine A.L."/>
            <person name="Ruprecht R.M."/>
        </authorList>
    </citation>
    <scope>NUCLEOTIDE SEQUENCE [LARGE SCALE GENOMIC DNA]</scope>
    <source>
        <strain evidence="3 4">DSM 26136</strain>
    </source>
</reference>
<dbReference type="KEGG" id="cser:CCO03_03890"/>
<dbReference type="Pfam" id="PF17963">
    <property type="entry name" value="Big_9"/>
    <property type="match status" value="1"/>
</dbReference>
<evidence type="ECO:0000313" key="4">
    <source>
        <dbReference type="Proteomes" id="UP000196138"/>
    </source>
</evidence>
<proteinExistence type="predicted"/>
<accession>A0A1Y0EJW6</accession>
<dbReference type="Gene3D" id="2.60.40.3440">
    <property type="match status" value="1"/>
</dbReference>
<evidence type="ECO:0000256" key="1">
    <source>
        <dbReference type="SAM" id="Phobius"/>
    </source>
</evidence>
<dbReference type="Pfam" id="PF18203">
    <property type="entry name" value="IPTL-CTERM"/>
    <property type="match status" value="1"/>
</dbReference>
<evidence type="ECO:0000259" key="2">
    <source>
        <dbReference type="Pfam" id="PF18203"/>
    </source>
</evidence>
<evidence type="ECO:0000313" key="3">
    <source>
        <dbReference type="EMBL" id="ARU03933.1"/>
    </source>
</evidence>
<gene>
    <name evidence="3" type="ORF">CCO03_03890</name>
</gene>
<dbReference type="Proteomes" id="UP000196138">
    <property type="component" value="Chromosome"/>
</dbReference>
<feature type="domain" description="IPTL-CTERM protein sorting" evidence="2">
    <location>
        <begin position="352"/>
        <end position="378"/>
    </location>
</feature>
<dbReference type="InterPro" id="IPR026442">
    <property type="entry name" value="IPTL_CTERM"/>
</dbReference>